<gene>
    <name evidence="3" type="ORF">OJ962_07300</name>
</gene>
<name>A0ABT4RFJ4_9ACTN</name>
<feature type="compositionally biased region" description="Polar residues" evidence="1">
    <location>
        <begin position="366"/>
        <end position="377"/>
    </location>
</feature>
<organism evidence="3 4">
    <name type="scientific">Solirubrobacter deserti</name>
    <dbReference type="NCBI Taxonomy" id="2282478"/>
    <lineage>
        <taxon>Bacteria</taxon>
        <taxon>Bacillati</taxon>
        <taxon>Actinomycetota</taxon>
        <taxon>Thermoleophilia</taxon>
        <taxon>Solirubrobacterales</taxon>
        <taxon>Solirubrobacteraceae</taxon>
        <taxon>Solirubrobacter</taxon>
    </lineage>
</organism>
<keyword evidence="2" id="KW-0732">Signal</keyword>
<reference evidence="3" key="1">
    <citation type="submission" date="2022-10" db="EMBL/GenBank/DDBJ databases">
        <title>The WGS of Solirubrobacter sp. CPCC 204708.</title>
        <authorList>
            <person name="Jiang Z."/>
        </authorList>
    </citation>
    <scope>NUCLEOTIDE SEQUENCE</scope>
    <source>
        <strain evidence="3">CPCC 204708</strain>
    </source>
</reference>
<keyword evidence="4" id="KW-1185">Reference proteome</keyword>
<comment type="caution">
    <text evidence="3">The sequence shown here is derived from an EMBL/GenBank/DDBJ whole genome shotgun (WGS) entry which is preliminary data.</text>
</comment>
<feature type="signal peptide" evidence="2">
    <location>
        <begin position="1"/>
        <end position="29"/>
    </location>
</feature>
<dbReference type="RefSeq" id="WP_202957045.1">
    <property type="nucleotide sequence ID" value="NZ_JAPCID010000008.1"/>
</dbReference>
<dbReference type="Proteomes" id="UP001147700">
    <property type="component" value="Unassembled WGS sequence"/>
</dbReference>
<evidence type="ECO:0000256" key="1">
    <source>
        <dbReference type="SAM" id="MobiDB-lite"/>
    </source>
</evidence>
<feature type="chain" id="PRO_5046311690" evidence="2">
    <location>
        <begin position="30"/>
        <end position="869"/>
    </location>
</feature>
<accession>A0ABT4RFJ4</accession>
<protein>
    <submittedName>
        <fullName evidence="3">Ig-like domain-containing protein</fullName>
    </submittedName>
</protein>
<evidence type="ECO:0000313" key="3">
    <source>
        <dbReference type="EMBL" id="MDA0137294.1"/>
    </source>
</evidence>
<dbReference type="EMBL" id="JAPCID010000008">
    <property type="protein sequence ID" value="MDA0137294.1"/>
    <property type="molecule type" value="Genomic_DNA"/>
</dbReference>
<sequence length="869" mass="90864">MTLSSRWRRAAAAAVAAATVVPFAATADAAPLRTATTTSYQRADFLQRTLGVPANTVIDSVTYDRFQHLLRQPGTFALLIGDPSTDATFAARAVAVDAAARAAGAQKVYWFNPNFSGGVNVGAAEVPDLDIRKADALKLIESSRIRFRDAWQNLLAQSLGNGVKADRKLPGDQGQSVDTTVGHATEVNDSVNPLYDYTSGTAPADVADSFFVVYNTNNRDGAANDKVVDWVNLTDDAQAAAKVATAIANKPFATVGQFEWWQEEANERQRVATQGNASRIGPDVLTAADNAAADGGWRVNQVTYPEIVDILEHSTDADAAILFGGTWCPNTRAVLPFVNKEAQKNNVTVYNFDTVLDGGKVGGNPTGATPNPLQTRNPEPAADAQGNGRFASYLYGELVNQYLGNFVTEYLPTDTNAITYFPHGDTSQARKSKARLQVPYLFAYKGKSGAGAQDGVTRQWIHKGNAQPPRTHTEYMSNWFFTQPQPNKVNLGFSTALPAWQKINAAIAGFTWQTDVNTVKPSQSVYTDAGDYLGNETATVGTNAQGNVTVTSGGPTDISPAALSAALAALGANAPKTLAEARTAWLADKTNPNLTTVAGAWGTVDTRKGQVRTAFGDAATPNSIAGAAAAKHALDVFFGGLPGAAVATRKVTAAPVKQGTAATISLEVSNYYERTVSGDVALVLKQAGTTVASPTATLANGVATFALGALPAGTYDYTLTYAGNDQLLGFTETGSLTVTAPDPVVTPDPVGTPGPTPIANPGPGPAVKVKVKASKVAGAVSKAPTSKKAGKYKVTITTATGLTKATGKVTLTLKKGKTTKKVTGTLKNGVVTVTVPKLARGTWKVSISWPGDGNYLSGKASGKSIKVTK</sequence>
<proteinExistence type="predicted"/>
<evidence type="ECO:0000256" key="2">
    <source>
        <dbReference type="SAM" id="SignalP"/>
    </source>
</evidence>
<feature type="region of interest" description="Disordered" evidence="1">
    <location>
        <begin position="361"/>
        <end position="385"/>
    </location>
</feature>
<evidence type="ECO:0000313" key="4">
    <source>
        <dbReference type="Proteomes" id="UP001147700"/>
    </source>
</evidence>